<name>A0A409X8U7_9AGAR</name>
<evidence type="ECO:0000313" key="2">
    <source>
        <dbReference type="Proteomes" id="UP000284842"/>
    </source>
</evidence>
<dbReference type="AlphaFoldDB" id="A0A409X8U7"/>
<comment type="caution">
    <text evidence="1">The sequence shown here is derived from an EMBL/GenBank/DDBJ whole genome shotgun (WGS) entry which is preliminary data.</text>
</comment>
<protein>
    <submittedName>
        <fullName evidence="1">Uncharacterized protein</fullName>
    </submittedName>
</protein>
<dbReference type="InParanoid" id="A0A409X8U7"/>
<dbReference type="EMBL" id="NHTK01004334">
    <property type="protein sequence ID" value="PPQ87192.1"/>
    <property type="molecule type" value="Genomic_DNA"/>
</dbReference>
<gene>
    <name evidence="1" type="ORF">CVT24_010270</name>
</gene>
<organism evidence="1 2">
    <name type="scientific">Panaeolus cyanescens</name>
    <dbReference type="NCBI Taxonomy" id="181874"/>
    <lineage>
        <taxon>Eukaryota</taxon>
        <taxon>Fungi</taxon>
        <taxon>Dikarya</taxon>
        <taxon>Basidiomycota</taxon>
        <taxon>Agaricomycotina</taxon>
        <taxon>Agaricomycetes</taxon>
        <taxon>Agaricomycetidae</taxon>
        <taxon>Agaricales</taxon>
        <taxon>Agaricineae</taxon>
        <taxon>Galeropsidaceae</taxon>
        <taxon>Panaeolus</taxon>
    </lineage>
</organism>
<reference evidence="1 2" key="1">
    <citation type="journal article" date="2018" name="Evol. Lett.">
        <title>Horizontal gene cluster transfer increased hallucinogenic mushroom diversity.</title>
        <authorList>
            <person name="Reynolds H.T."/>
            <person name="Vijayakumar V."/>
            <person name="Gluck-Thaler E."/>
            <person name="Korotkin H.B."/>
            <person name="Matheny P.B."/>
            <person name="Slot J.C."/>
        </authorList>
    </citation>
    <scope>NUCLEOTIDE SEQUENCE [LARGE SCALE GENOMIC DNA]</scope>
    <source>
        <strain evidence="1 2">2629</strain>
    </source>
</reference>
<dbReference type="Proteomes" id="UP000284842">
    <property type="component" value="Unassembled WGS sequence"/>
</dbReference>
<sequence length="229" mass="25292">MSKLQIHLSDVTDVDASLSICVDGFSTIMLHCDSTSSSASPMEVDTDESNTNSEIDCGCGENQMSHYEYDGSIRQDLPGRCRRRAHADGPIGPAAAEYEMDVAGPSKGKDKEFDISIDSEISDTEVSFNQSMEVEPSRPASPELPPSNQEAMVTLDQIQANAQPRPSLPNRVKLWNISVMRARSKASTTRTAYDPYAVARNHRRYIAGSEHKKLVTIALKLSKESRRER</sequence>
<keyword evidence="2" id="KW-1185">Reference proteome</keyword>
<dbReference type="OrthoDB" id="3121696at2759"/>
<accession>A0A409X8U7</accession>
<evidence type="ECO:0000313" key="1">
    <source>
        <dbReference type="EMBL" id="PPQ87192.1"/>
    </source>
</evidence>
<proteinExistence type="predicted"/>